<gene>
    <name evidence="5" type="ORF">ENJ96_04030</name>
</gene>
<evidence type="ECO:0000256" key="2">
    <source>
        <dbReference type="ARBA" id="ARBA00022679"/>
    </source>
</evidence>
<dbReference type="InterPro" id="IPR042118">
    <property type="entry name" value="QueA_dom1"/>
</dbReference>
<accession>A0A7V5NZB1</accession>
<dbReference type="PANTHER" id="PTHR30307:SF0">
    <property type="entry name" value="S-ADENOSYLMETHIONINE:TRNA RIBOSYLTRANSFERASE-ISOMERASE"/>
    <property type="match status" value="1"/>
</dbReference>
<dbReference type="PANTHER" id="PTHR30307">
    <property type="entry name" value="S-ADENOSYLMETHIONINE:TRNA RIBOSYLTRANSFERASE-ISOMERASE"/>
    <property type="match status" value="1"/>
</dbReference>
<organism evidence="5">
    <name type="scientific">Thermodesulfatator atlanticus</name>
    <dbReference type="NCBI Taxonomy" id="501497"/>
    <lineage>
        <taxon>Bacteria</taxon>
        <taxon>Pseudomonadati</taxon>
        <taxon>Thermodesulfobacteriota</taxon>
        <taxon>Thermodesulfobacteria</taxon>
        <taxon>Thermodesulfobacteriales</taxon>
        <taxon>Thermodesulfatatoraceae</taxon>
        <taxon>Thermodesulfatator</taxon>
    </lineage>
</organism>
<dbReference type="InterPro" id="IPR036100">
    <property type="entry name" value="QueA_sf"/>
</dbReference>
<dbReference type="GO" id="GO:0008616">
    <property type="term" value="P:tRNA queuosine(34) biosynthetic process"/>
    <property type="evidence" value="ECO:0007669"/>
    <property type="project" value="UniProtKB-KW"/>
</dbReference>
<dbReference type="EMBL" id="DROK01000121">
    <property type="protein sequence ID" value="HHI96999.1"/>
    <property type="molecule type" value="Genomic_DNA"/>
</dbReference>
<keyword evidence="1" id="KW-0963">Cytoplasm</keyword>
<comment type="caution">
    <text evidence="5">The sequence shown here is derived from an EMBL/GenBank/DDBJ whole genome shotgun (WGS) entry which is preliminary data.</text>
</comment>
<dbReference type="InterPro" id="IPR003699">
    <property type="entry name" value="QueA"/>
</dbReference>
<dbReference type="Proteomes" id="UP000886101">
    <property type="component" value="Unassembled WGS sequence"/>
</dbReference>
<dbReference type="Gene3D" id="3.40.1780.10">
    <property type="entry name" value="QueA-like"/>
    <property type="match status" value="1"/>
</dbReference>
<feature type="non-terminal residue" evidence="5">
    <location>
        <position position="198"/>
    </location>
</feature>
<keyword evidence="2" id="KW-0808">Transferase</keyword>
<dbReference type="Pfam" id="PF02547">
    <property type="entry name" value="Queuosine_synth"/>
    <property type="match status" value="1"/>
</dbReference>
<name>A0A7V5NZB1_9BACT</name>
<evidence type="ECO:0000256" key="3">
    <source>
        <dbReference type="ARBA" id="ARBA00022691"/>
    </source>
</evidence>
<dbReference type="AlphaFoldDB" id="A0A7V5NZB1"/>
<protein>
    <submittedName>
        <fullName evidence="5">S-adenosylmethionine:tRNA ribosyltransferase-isomerase</fullName>
    </submittedName>
</protein>
<evidence type="ECO:0000256" key="1">
    <source>
        <dbReference type="ARBA" id="ARBA00022490"/>
    </source>
</evidence>
<dbReference type="FunFam" id="2.40.10.240:FF:000002">
    <property type="entry name" value="S-adenosylmethionine:tRNA ribosyltransferase-isomerase"/>
    <property type="match status" value="1"/>
</dbReference>
<keyword evidence="3" id="KW-0949">S-adenosyl-L-methionine</keyword>
<sequence>MKDIPSLFRLETYDYELPPELIAQYPPKERTESRLLVLDRQKGRILHHDRFREIEKYFKAGDILVVNDSRVFPARLYGQKETGGQVEILLLRLPEAGKPVPALYRGKRLRPGTRLRFGAGLQAVVQERLSPGKVLLQLEAEGDLLALIEKIGRVPLPPYIKRPDEKEDLFRYQTVYARKPGSVAAPTAGFHFTEELLK</sequence>
<dbReference type="SUPFAM" id="SSF111337">
    <property type="entry name" value="QueA-like"/>
    <property type="match status" value="1"/>
</dbReference>
<dbReference type="GO" id="GO:0051075">
    <property type="term" value="F:S-adenosylmethionine:tRNA ribosyltransferase-isomerase activity"/>
    <property type="evidence" value="ECO:0007669"/>
    <property type="project" value="TreeGrafter"/>
</dbReference>
<proteinExistence type="predicted"/>
<evidence type="ECO:0000256" key="4">
    <source>
        <dbReference type="ARBA" id="ARBA00022785"/>
    </source>
</evidence>
<evidence type="ECO:0000313" key="5">
    <source>
        <dbReference type="EMBL" id="HHI96999.1"/>
    </source>
</evidence>
<dbReference type="Gene3D" id="2.40.10.240">
    <property type="entry name" value="QueA-like"/>
    <property type="match status" value="1"/>
</dbReference>
<dbReference type="InterPro" id="IPR042119">
    <property type="entry name" value="QueA_dom2"/>
</dbReference>
<reference evidence="5" key="1">
    <citation type="journal article" date="2020" name="mSystems">
        <title>Genome- and Community-Level Interaction Insights into Carbon Utilization and Element Cycling Functions of Hydrothermarchaeota in Hydrothermal Sediment.</title>
        <authorList>
            <person name="Zhou Z."/>
            <person name="Liu Y."/>
            <person name="Xu W."/>
            <person name="Pan J."/>
            <person name="Luo Z.H."/>
            <person name="Li M."/>
        </authorList>
    </citation>
    <scope>NUCLEOTIDE SEQUENCE [LARGE SCALE GENOMIC DNA]</scope>
    <source>
        <strain evidence="5">HyVt-533</strain>
    </source>
</reference>
<keyword evidence="4" id="KW-0671">Queuosine biosynthesis</keyword>